<evidence type="ECO:0000256" key="4">
    <source>
        <dbReference type="ARBA" id="ARBA00023015"/>
    </source>
</evidence>
<dbReference type="EMBL" id="PVNE01000028">
    <property type="protein sequence ID" value="PRX39184.1"/>
    <property type="molecule type" value="Genomic_DNA"/>
</dbReference>
<keyword evidence="6" id="KW-0804">Transcription</keyword>
<evidence type="ECO:0000256" key="1">
    <source>
        <dbReference type="ARBA" id="ARBA00004496"/>
    </source>
</evidence>
<dbReference type="InterPro" id="IPR011006">
    <property type="entry name" value="CheY-like_superfamily"/>
</dbReference>
<feature type="domain" description="Response regulatory" evidence="9">
    <location>
        <begin position="3"/>
        <end position="116"/>
    </location>
</feature>
<dbReference type="GO" id="GO:0000976">
    <property type="term" value="F:transcription cis-regulatory region binding"/>
    <property type="evidence" value="ECO:0007669"/>
    <property type="project" value="TreeGrafter"/>
</dbReference>
<dbReference type="Gene3D" id="1.10.10.10">
    <property type="entry name" value="Winged helix-like DNA-binding domain superfamily/Winged helix DNA-binding domain"/>
    <property type="match status" value="1"/>
</dbReference>
<gene>
    <name evidence="11" type="ORF">CLV97_12820</name>
</gene>
<feature type="modified residue" description="4-aspartylphosphate" evidence="7">
    <location>
        <position position="52"/>
    </location>
</feature>
<evidence type="ECO:0000259" key="9">
    <source>
        <dbReference type="PROSITE" id="PS50110"/>
    </source>
</evidence>
<comment type="subcellular location">
    <subcellularLocation>
        <location evidence="1">Cytoplasm</location>
    </subcellularLocation>
</comment>
<keyword evidence="4" id="KW-0805">Transcription regulation</keyword>
<dbReference type="GO" id="GO:0006355">
    <property type="term" value="P:regulation of DNA-templated transcription"/>
    <property type="evidence" value="ECO:0007669"/>
    <property type="project" value="InterPro"/>
</dbReference>
<organism evidence="11 12">
    <name type="scientific">Planifilum fimeticola</name>
    <dbReference type="NCBI Taxonomy" id="201975"/>
    <lineage>
        <taxon>Bacteria</taxon>
        <taxon>Bacillati</taxon>
        <taxon>Bacillota</taxon>
        <taxon>Bacilli</taxon>
        <taxon>Bacillales</taxon>
        <taxon>Thermoactinomycetaceae</taxon>
        <taxon>Planifilum</taxon>
    </lineage>
</organism>
<dbReference type="GO" id="GO:0000156">
    <property type="term" value="F:phosphorelay response regulator activity"/>
    <property type="evidence" value="ECO:0007669"/>
    <property type="project" value="TreeGrafter"/>
</dbReference>
<evidence type="ECO:0000256" key="3">
    <source>
        <dbReference type="ARBA" id="ARBA00023012"/>
    </source>
</evidence>
<evidence type="ECO:0000313" key="12">
    <source>
        <dbReference type="Proteomes" id="UP000237797"/>
    </source>
</evidence>
<dbReference type="FunFam" id="1.10.10.10:FF:000018">
    <property type="entry name" value="DNA-binding response regulator ResD"/>
    <property type="match status" value="1"/>
</dbReference>
<keyword evidence="5 8" id="KW-0238">DNA-binding</keyword>
<dbReference type="Pfam" id="PF00072">
    <property type="entry name" value="Response_reg"/>
    <property type="match status" value="1"/>
</dbReference>
<evidence type="ECO:0000256" key="5">
    <source>
        <dbReference type="ARBA" id="ARBA00023125"/>
    </source>
</evidence>
<proteinExistence type="predicted"/>
<evidence type="ECO:0000259" key="10">
    <source>
        <dbReference type="PROSITE" id="PS51755"/>
    </source>
</evidence>
<comment type="caution">
    <text evidence="11">The sequence shown here is derived from an EMBL/GenBank/DDBJ whole genome shotgun (WGS) entry which is preliminary data.</text>
</comment>
<dbReference type="Gene3D" id="3.40.50.2300">
    <property type="match status" value="1"/>
</dbReference>
<dbReference type="PANTHER" id="PTHR48111">
    <property type="entry name" value="REGULATOR OF RPOS"/>
    <property type="match status" value="1"/>
</dbReference>
<dbReference type="AlphaFoldDB" id="A0A2T0LB99"/>
<dbReference type="CDD" id="cd00383">
    <property type="entry name" value="trans_reg_C"/>
    <property type="match status" value="1"/>
</dbReference>
<accession>A0A2T0LB99</accession>
<reference evidence="11 12" key="1">
    <citation type="submission" date="2018-03" db="EMBL/GenBank/DDBJ databases">
        <title>Genomic Encyclopedia of Archaeal and Bacterial Type Strains, Phase II (KMG-II): from individual species to whole genera.</title>
        <authorList>
            <person name="Goeker M."/>
        </authorList>
    </citation>
    <scope>NUCLEOTIDE SEQUENCE [LARGE SCALE GENOMIC DNA]</scope>
    <source>
        <strain evidence="11 12">DSM 44946</strain>
    </source>
</reference>
<dbReference type="PROSITE" id="PS50110">
    <property type="entry name" value="RESPONSE_REGULATORY"/>
    <property type="match status" value="1"/>
</dbReference>
<name>A0A2T0LB99_9BACL</name>
<protein>
    <submittedName>
        <fullName evidence="11">DNA-binding response OmpR family regulator</fullName>
    </submittedName>
</protein>
<keyword evidence="2 7" id="KW-0597">Phosphoprotein</keyword>
<dbReference type="SMART" id="SM00862">
    <property type="entry name" value="Trans_reg_C"/>
    <property type="match status" value="1"/>
</dbReference>
<dbReference type="OrthoDB" id="9790442at2"/>
<evidence type="ECO:0000313" key="11">
    <source>
        <dbReference type="EMBL" id="PRX39184.1"/>
    </source>
</evidence>
<dbReference type="Pfam" id="PF00486">
    <property type="entry name" value="Trans_reg_C"/>
    <property type="match status" value="1"/>
</dbReference>
<dbReference type="PROSITE" id="PS51755">
    <property type="entry name" value="OMPR_PHOB"/>
    <property type="match status" value="1"/>
</dbReference>
<dbReference type="InterPro" id="IPR036388">
    <property type="entry name" value="WH-like_DNA-bd_sf"/>
</dbReference>
<evidence type="ECO:0000256" key="8">
    <source>
        <dbReference type="PROSITE-ProRule" id="PRU01091"/>
    </source>
</evidence>
<dbReference type="InterPro" id="IPR001867">
    <property type="entry name" value="OmpR/PhoB-type_DNA-bd"/>
</dbReference>
<evidence type="ECO:0000256" key="7">
    <source>
        <dbReference type="PROSITE-ProRule" id="PRU00169"/>
    </source>
</evidence>
<dbReference type="SMART" id="SM00448">
    <property type="entry name" value="REC"/>
    <property type="match status" value="1"/>
</dbReference>
<feature type="domain" description="OmpR/PhoB-type" evidence="10">
    <location>
        <begin position="126"/>
        <end position="225"/>
    </location>
</feature>
<dbReference type="Gene3D" id="6.10.250.690">
    <property type="match status" value="1"/>
</dbReference>
<dbReference type="InterPro" id="IPR039420">
    <property type="entry name" value="WalR-like"/>
</dbReference>
<dbReference type="RefSeq" id="WP_106346316.1">
    <property type="nucleotide sequence ID" value="NZ_PVNE01000028.1"/>
</dbReference>
<evidence type="ECO:0000256" key="6">
    <source>
        <dbReference type="ARBA" id="ARBA00023163"/>
    </source>
</evidence>
<dbReference type="GO" id="GO:0032993">
    <property type="term" value="C:protein-DNA complex"/>
    <property type="evidence" value="ECO:0007669"/>
    <property type="project" value="TreeGrafter"/>
</dbReference>
<dbReference type="SUPFAM" id="SSF52172">
    <property type="entry name" value="CheY-like"/>
    <property type="match status" value="1"/>
</dbReference>
<dbReference type="Proteomes" id="UP000237797">
    <property type="component" value="Unassembled WGS sequence"/>
</dbReference>
<dbReference type="InterPro" id="IPR001789">
    <property type="entry name" value="Sig_transdc_resp-reg_receiver"/>
</dbReference>
<evidence type="ECO:0000256" key="2">
    <source>
        <dbReference type="ARBA" id="ARBA00022553"/>
    </source>
</evidence>
<keyword evidence="3" id="KW-0902">Two-component regulatory system</keyword>
<keyword evidence="12" id="KW-1185">Reference proteome</keyword>
<dbReference type="PANTHER" id="PTHR48111:SF1">
    <property type="entry name" value="TWO-COMPONENT RESPONSE REGULATOR ORR33"/>
    <property type="match status" value="1"/>
</dbReference>
<dbReference type="FunFam" id="3.40.50.2300:FF:000001">
    <property type="entry name" value="DNA-binding response regulator PhoB"/>
    <property type="match status" value="1"/>
</dbReference>
<dbReference type="CDD" id="cd17574">
    <property type="entry name" value="REC_OmpR"/>
    <property type="match status" value="1"/>
</dbReference>
<dbReference type="GO" id="GO:0005829">
    <property type="term" value="C:cytosol"/>
    <property type="evidence" value="ECO:0007669"/>
    <property type="project" value="TreeGrafter"/>
</dbReference>
<sequence>MRLVLVVEDEVPISRVLAAYLRQAGFRVEAAFDGKEALDRFEALQPDLVILDVMLPEMDGWEVLKQIRSRSSCPVIMLTALGEMHQRVAGLNEGADDYVTKPFAPEEVVARVRAVLRRPRPMVRGREIAQFGSLKIDFDGHCVFLRGKRLSLTPRDFSLLSFFARHPNRTFSRDQLLDRVWGWEYEGSDRAVDLAVKRLRKALKEWPKAEGEIITLRGVGYQFRVYES</sequence>
<feature type="DNA-binding region" description="OmpR/PhoB-type" evidence="8">
    <location>
        <begin position="126"/>
        <end position="225"/>
    </location>
</feature>